<organism evidence="1 2">
    <name type="scientific">Arthrobacter horti</name>
    <dbReference type="NCBI Taxonomy" id="3068273"/>
    <lineage>
        <taxon>Bacteria</taxon>
        <taxon>Bacillati</taxon>
        <taxon>Actinomycetota</taxon>
        <taxon>Actinomycetes</taxon>
        <taxon>Micrococcales</taxon>
        <taxon>Micrococcaceae</taxon>
        <taxon>Arthrobacter</taxon>
    </lineage>
</organism>
<reference evidence="1 2" key="1">
    <citation type="submission" date="2023-08" db="EMBL/GenBank/DDBJ databases">
        <title>Arthrobacter horti sp. nov., isolated from forest soil.</title>
        <authorList>
            <person name="Park M."/>
        </authorList>
    </citation>
    <scope>NUCLEOTIDE SEQUENCE [LARGE SCALE GENOMIC DNA]</scope>
    <source>
        <strain evidence="1 2">YJM1</strain>
    </source>
</reference>
<keyword evidence="2" id="KW-1185">Reference proteome</keyword>
<sequence length="111" mass="12291">MGENLSGHLDDILNRIRAKAPEASFKAMEHLRQVAVDRTPIETGNLRDSAETIPAPMGASVYFPGPYARYQHYELDLKHEEGEALYLLNSVVSESDTVVGILAQELGECFD</sequence>
<dbReference type="RefSeq" id="WP_305995670.1">
    <property type="nucleotide sequence ID" value="NZ_JAVALS010000002.1"/>
</dbReference>
<evidence type="ECO:0000313" key="2">
    <source>
        <dbReference type="Proteomes" id="UP001232725"/>
    </source>
</evidence>
<accession>A0ABT9IM11</accession>
<dbReference type="Proteomes" id="UP001232725">
    <property type="component" value="Unassembled WGS sequence"/>
</dbReference>
<gene>
    <name evidence="1" type="ORF">Q9R02_05605</name>
</gene>
<proteinExistence type="predicted"/>
<name>A0ABT9IM11_9MICC</name>
<evidence type="ECO:0000313" key="1">
    <source>
        <dbReference type="EMBL" id="MDP5226628.1"/>
    </source>
</evidence>
<protein>
    <submittedName>
        <fullName evidence="1">Uncharacterized protein</fullName>
    </submittedName>
</protein>
<dbReference type="EMBL" id="JAVALS010000002">
    <property type="protein sequence ID" value="MDP5226628.1"/>
    <property type="molecule type" value="Genomic_DNA"/>
</dbReference>
<comment type="caution">
    <text evidence="1">The sequence shown here is derived from an EMBL/GenBank/DDBJ whole genome shotgun (WGS) entry which is preliminary data.</text>
</comment>